<keyword evidence="9" id="KW-1133">Transmembrane helix</keyword>
<evidence type="ECO:0000256" key="11">
    <source>
        <dbReference type="ARBA" id="ARBA00023157"/>
    </source>
</evidence>
<dbReference type="PANTHER" id="PTHR32080">
    <property type="entry name" value="ANTIFUNGAL PROTEIN GINKBILOBIN-2-LIKE"/>
    <property type="match status" value="1"/>
</dbReference>
<dbReference type="GO" id="GO:0005886">
    <property type="term" value="C:plasma membrane"/>
    <property type="evidence" value="ECO:0007669"/>
    <property type="project" value="UniProtKB-SubCell"/>
</dbReference>
<comment type="subunit">
    <text evidence="14">(Microbial infection) Interacts with Grapevine fanleaf virus (GFLV) 2B-MP.</text>
</comment>
<dbReference type="Pfam" id="PF01657">
    <property type="entry name" value="Stress-antifung"/>
    <property type="match status" value="2"/>
</dbReference>
<evidence type="ECO:0000256" key="7">
    <source>
        <dbReference type="ARBA" id="ARBA00022737"/>
    </source>
</evidence>
<accession>A0ABD1L184</accession>
<keyword evidence="11" id="KW-1015">Disulfide bond</keyword>
<dbReference type="AlphaFoldDB" id="A0ABD1L184"/>
<comment type="subcellular location">
    <subcellularLocation>
        <location evidence="12">Cell junction</location>
        <location evidence="12">Plasmodesma</location>
    </subcellularLocation>
    <subcellularLocation>
        <location evidence="1">Cell membrane</location>
        <topology evidence="1">Single-pass type I membrane protein</topology>
    </subcellularLocation>
</comment>
<keyword evidence="5" id="KW-0812">Transmembrane</keyword>
<dbReference type="InterPro" id="IPR038408">
    <property type="entry name" value="GNK2_sf"/>
</dbReference>
<evidence type="ECO:0000259" key="15">
    <source>
        <dbReference type="PROSITE" id="PS51473"/>
    </source>
</evidence>
<evidence type="ECO:0000256" key="4">
    <source>
        <dbReference type="ARBA" id="ARBA00022581"/>
    </source>
</evidence>
<evidence type="ECO:0000256" key="13">
    <source>
        <dbReference type="ARBA" id="ARBA00038393"/>
    </source>
</evidence>
<evidence type="ECO:0000313" key="16">
    <source>
        <dbReference type="EMBL" id="KAL2317269.1"/>
    </source>
</evidence>
<evidence type="ECO:0000313" key="17">
    <source>
        <dbReference type="Proteomes" id="UP001603857"/>
    </source>
</evidence>
<comment type="caution">
    <text evidence="16">The sequence shown here is derived from an EMBL/GenBank/DDBJ whole genome shotgun (WGS) entry which is preliminary data.</text>
</comment>
<evidence type="ECO:0000256" key="2">
    <source>
        <dbReference type="ARBA" id="ARBA00022448"/>
    </source>
</evidence>
<dbReference type="FunFam" id="3.30.430.20:FF:000020">
    <property type="entry name" value="Cysteine-rich repeat secretory protein 60"/>
    <property type="match status" value="1"/>
</dbReference>
<comment type="similarity">
    <text evidence="13">Belongs to the cysteine-rich repeat secretory protein family. Plasmodesmata-located proteins (PDLD) subfamily.</text>
</comment>
<evidence type="ECO:0000256" key="12">
    <source>
        <dbReference type="ARBA" id="ARBA00024184"/>
    </source>
</evidence>
<organism evidence="16 17">
    <name type="scientific">Flemingia macrophylla</name>
    <dbReference type="NCBI Taxonomy" id="520843"/>
    <lineage>
        <taxon>Eukaryota</taxon>
        <taxon>Viridiplantae</taxon>
        <taxon>Streptophyta</taxon>
        <taxon>Embryophyta</taxon>
        <taxon>Tracheophyta</taxon>
        <taxon>Spermatophyta</taxon>
        <taxon>Magnoliopsida</taxon>
        <taxon>eudicotyledons</taxon>
        <taxon>Gunneridae</taxon>
        <taxon>Pentapetalae</taxon>
        <taxon>rosids</taxon>
        <taxon>fabids</taxon>
        <taxon>Fabales</taxon>
        <taxon>Fabaceae</taxon>
        <taxon>Papilionoideae</taxon>
        <taxon>50 kb inversion clade</taxon>
        <taxon>NPAAA clade</taxon>
        <taxon>indigoferoid/millettioid clade</taxon>
        <taxon>Phaseoleae</taxon>
        <taxon>Flemingia</taxon>
    </lineage>
</organism>
<evidence type="ECO:0000256" key="9">
    <source>
        <dbReference type="ARBA" id="ARBA00022989"/>
    </source>
</evidence>
<proteinExistence type="inferred from homology"/>
<dbReference type="GO" id="GO:0009506">
    <property type="term" value="C:plasmodesma"/>
    <property type="evidence" value="ECO:0007669"/>
    <property type="project" value="UniProtKB-SubCell"/>
</dbReference>
<keyword evidence="6" id="KW-0732">Signal</keyword>
<evidence type="ECO:0000256" key="3">
    <source>
        <dbReference type="ARBA" id="ARBA00022475"/>
    </source>
</evidence>
<gene>
    <name evidence="16" type="ORF">Fmac_031145</name>
</gene>
<keyword evidence="7" id="KW-0677">Repeat</keyword>
<feature type="domain" description="Gnk2-homologous" evidence="15">
    <location>
        <begin position="19"/>
        <end position="123"/>
    </location>
</feature>
<dbReference type="CDD" id="cd23509">
    <property type="entry name" value="Gnk2-like"/>
    <property type="match status" value="2"/>
</dbReference>
<keyword evidence="8" id="KW-0965">Cell junction</keyword>
<evidence type="ECO:0000256" key="5">
    <source>
        <dbReference type="ARBA" id="ARBA00022692"/>
    </source>
</evidence>
<dbReference type="PANTHER" id="PTHR32080:SF3">
    <property type="entry name" value="PLASMODESMATA-LOCATED PROTEIN 7"/>
    <property type="match status" value="1"/>
</dbReference>
<name>A0ABD1L184_9FABA</name>
<keyword evidence="3" id="KW-1003">Cell membrane</keyword>
<dbReference type="InterPro" id="IPR002902">
    <property type="entry name" value="GNK2"/>
</dbReference>
<dbReference type="Gene3D" id="3.30.430.20">
    <property type="entry name" value="Gnk2 domain, C-X8-C-X2-C motif"/>
    <property type="match status" value="2"/>
</dbReference>
<evidence type="ECO:0000256" key="6">
    <source>
        <dbReference type="ARBA" id="ARBA00022729"/>
    </source>
</evidence>
<sequence>MCVFCVAVFPRFSESSSTSAFLYSGCTPQRYTPNTPYELNLESLLTQLVNSATYSSYNNVTVVGSTQQDSLYGLYQCRGDLAMPDCAACVARAVMRAGDICRQTCGGAVQLDGCYVKYDNATFLGVEDKAVVLKKCGPSVGYNPDAMASRDSVLAGLTAGGGIFRVGGSGVVRGVAQCTGDLSGGECQDCLAEAISRLKSDCGTADYGDMFLGKCYARYSVSGAHDESKAHGKAQQRQRMLLVSLLFFYYLSRASNFD</sequence>
<dbReference type="Proteomes" id="UP001603857">
    <property type="component" value="Unassembled WGS sequence"/>
</dbReference>
<evidence type="ECO:0000256" key="10">
    <source>
        <dbReference type="ARBA" id="ARBA00023136"/>
    </source>
</evidence>
<dbReference type="FunFam" id="3.30.430.20:FF:000001">
    <property type="entry name" value="cysteine-rich repeat secretory protein 3"/>
    <property type="match status" value="1"/>
</dbReference>
<dbReference type="InterPro" id="IPR051378">
    <property type="entry name" value="Cell2Cell_Antifungal"/>
</dbReference>
<keyword evidence="2" id="KW-0813">Transport</keyword>
<evidence type="ECO:0000256" key="8">
    <source>
        <dbReference type="ARBA" id="ARBA00022949"/>
    </source>
</evidence>
<dbReference type="EMBL" id="JBGMDY010000011">
    <property type="protein sequence ID" value="KAL2317269.1"/>
    <property type="molecule type" value="Genomic_DNA"/>
</dbReference>
<keyword evidence="17" id="KW-1185">Reference proteome</keyword>
<evidence type="ECO:0000256" key="1">
    <source>
        <dbReference type="ARBA" id="ARBA00004251"/>
    </source>
</evidence>
<evidence type="ECO:0000256" key="14">
    <source>
        <dbReference type="ARBA" id="ARBA00064287"/>
    </source>
</evidence>
<keyword evidence="10" id="KW-0472">Membrane</keyword>
<keyword evidence="4" id="KW-0945">Host-virus interaction</keyword>
<dbReference type="PROSITE" id="PS51473">
    <property type="entry name" value="GNK2"/>
    <property type="match status" value="2"/>
</dbReference>
<protein>
    <recommendedName>
        <fullName evidence="15">Gnk2-homologous domain-containing protein</fullName>
    </recommendedName>
</protein>
<feature type="domain" description="Gnk2-homologous" evidence="15">
    <location>
        <begin position="124"/>
        <end position="224"/>
    </location>
</feature>
<reference evidence="16 17" key="1">
    <citation type="submission" date="2024-08" db="EMBL/GenBank/DDBJ databases">
        <title>Insights into the chromosomal genome structure of Flemingia macrophylla.</title>
        <authorList>
            <person name="Ding Y."/>
            <person name="Zhao Y."/>
            <person name="Bi W."/>
            <person name="Wu M."/>
            <person name="Zhao G."/>
            <person name="Gong Y."/>
            <person name="Li W."/>
            <person name="Zhang P."/>
        </authorList>
    </citation>
    <scope>NUCLEOTIDE SEQUENCE [LARGE SCALE GENOMIC DNA]</scope>
    <source>
        <strain evidence="16">DYQJB</strain>
        <tissue evidence="16">Leaf</tissue>
    </source>
</reference>